<sequence length="81" mass="9480">MKEIVDETLTTYFTTFAPDGVLKADEEFFKLSRKAAIHELQKDLKEQEELELDLAEDTAETISYLQSINDAEYEQLKNDYR</sequence>
<dbReference type="AlphaFoldDB" id="A0AB74DRN1"/>
<organism evidence="1 2">
    <name type="scientific">Streptococcus sanguinis</name>
    <dbReference type="NCBI Taxonomy" id="1305"/>
    <lineage>
        <taxon>Bacteria</taxon>
        <taxon>Bacillati</taxon>
        <taxon>Bacillota</taxon>
        <taxon>Bacilli</taxon>
        <taxon>Lactobacillales</taxon>
        <taxon>Streptococcaceae</taxon>
        <taxon>Streptococcus</taxon>
    </lineage>
</organism>
<gene>
    <name evidence="1" type="ORF">D8869_09975</name>
</gene>
<dbReference type="RefSeq" id="WP_125348549.1">
    <property type="nucleotide sequence ID" value="NZ_CP076615.1"/>
</dbReference>
<dbReference type="Proteomes" id="UP000280406">
    <property type="component" value="Unassembled WGS sequence"/>
</dbReference>
<protein>
    <submittedName>
        <fullName evidence="1">Uncharacterized protein</fullName>
    </submittedName>
</protein>
<reference evidence="1 2" key="1">
    <citation type="submission" date="2018-11" db="EMBL/GenBank/DDBJ databases">
        <title>Species Designations Belie Phenotypic and Genotypic Heterogeneity in Oral Streptococci.</title>
        <authorList>
            <person name="Velsko I."/>
        </authorList>
    </citation>
    <scope>NUCLEOTIDE SEQUENCE [LARGE SCALE GENOMIC DNA]</scope>
    <source>
        <strain evidence="1 2">BCC37</strain>
    </source>
</reference>
<accession>A0AB74DRN1</accession>
<dbReference type="EMBL" id="RJND01000007">
    <property type="protein sequence ID" value="RSI51456.1"/>
    <property type="molecule type" value="Genomic_DNA"/>
</dbReference>
<evidence type="ECO:0000313" key="2">
    <source>
        <dbReference type="Proteomes" id="UP000280406"/>
    </source>
</evidence>
<evidence type="ECO:0000313" key="1">
    <source>
        <dbReference type="EMBL" id="RSI51456.1"/>
    </source>
</evidence>
<name>A0AB74DRN1_STRSA</name>
<comment type="caution">
    <text evidence="1">The sequence shown here is derived from an EMBL/GenBank/DDBJ whole genome shotgun (WGS) entry which is preliminary data.</text>
</comment>
<proteinExistence type="predicted"/>